<evidence type="ECO:0000256" key="7">
    <source>
        <dbReference type="ARBA" id="ARBA00023152"/>
    </source>
</evidence>
<dbReference type="GO" id="GO:0009749">
    <property type="term" value="P:response to glucose"/>
    <property type="evidence" value="ECO:0007669"/>
    <property type="project" value="TreeGrafter"/>
</dbReference>
<dbReference type="EMBL" id="CM002291">
    <property type="protein sequence ID" value="ESW24208.1"/>
    <property type="molecule type" value="Genomic_DNA"/>
</dbReference>
<keyword evidence="6" id="KW-0460">Magnesium</keyword>
<keyword evidence="5" id="KW-0418">Kinase</keyword>
<dbReference type="PANTHER" id="PTHR43650">
    <property type="entry name" value="PYROPHOSPHATE--FRUCTOSE 6-PHOSPHATE 1-PHOSPHOTRANSFERASE"/>
    <property type="match status" value="1"/>
</dbReference>
<keyword evidence="4" id="KW-0479">Metal-binding</keyword>
<evidence type="ECO:0000256" key="1">
    <source>
        <dbReference type="ARBA" id="ARBA00022490"/>
    </source>
</evidence>
<dbReference type="InterPro" id="IPR035966">
    <property type="entry name" value="PKF_sf"/>
</dbReference>
<dbReference type="GO" id="GO:0015979">
    <property type="term" value="P:photosynthesis"/>
    <property type="evidence" value="ECO:0007669"/>
    <property type="project" value="TreeGrafter"/>
</dbReference>
<keyword evidence="10" id="KW-1185">Reference proteome</keyword>
<dbReference type="GO" id="GO:0047334">
    <property type="term" value="F:diphosphate-fructose-6-phosphate 1-phosphotransferase activity"/>
    <property type="evidence" value="ECO:0007669"/>
    <property type="project" value="TreeGrafter"/>
</dbReference>
<organism evidence="9 10">
    <name type="scientific">Phaseolus vulgaris</name>
    <name type="common">Kidney bean</name>
    <name type="synonym">French bean</name>
    <dbReference type="NCBI Taxonomy" id="3885"/>
    <lineage>
        <taxon>Eukaryota</taxon>
        <taxon>Viridiplantae</taxon>
        <taxon>Streptophyta</taxon>
        <taxon>Embryophyta</taxon>
        <taxon>Tracheophyta</taxon>
        <taxon>Spermatophyta</taxon>
        <taxon>Magnoliopsida</taxon>
        <taxon>eudicotyledons</taxon>
        <taxon>Gunneridae</taxon>
        <taxon>Pentapetalae</taxon>
        <taxon>rosids</taxon>
        <taxon>fabids</taxon>
        <taxon>Fabales</taxon>
        <taxon>Fabaceae</taxon>
        <taxon>Papilionoideae</taxon>
        <taxon>50 kb inversion clade</taxon>
        <taxon>NPAAA clade</taxon>
        <taxon>indigoferoid/millettioid clade</taxon>
        <taxon>Phaseoleae</taxon>
        <taxon>Phaseolus</taxon>
    </lineage>
</organism>
<evidence type="ECO:0000256" key="3">
    <source>
        <dbReference type="ARBA" id="ARBA00022679"/>
    </source>
</evidence>
<keyword evidence="8" id="KW-1133">Transmembrane helix</keyword>
<dbReference type="Gramene" id="ESW24208">
    <property type="protein sequence ID" value="ESW24208"/>
    <property type="gene ID" value="PHAVU_004G111200g"/>
</dbReference>
<dbReference type="Gene3D" id="3.40.50.460">
    <property type="entry name" value="Phosphofructokinase domain"/>
    <property type="match status" value="1"/>
</dbReference>
<evidence type="ECO:0000256" key="4">
    <source>
        <dbReference type="ARBA" id="ARBA00022723"/>
    </source>
</evidence>
<keyword evidence="8" id="KW-0812">Transmembrane</keyword>
<protein>
    <submittedName>
        <fullName evidence="9">Uncharacterized protein</fullName>
    </submittedName>
</protein>
<proteinExistence type="predicted"/>
<dbReference type="OrthoDB" id="1748599at2759"/>
<feature type="transmembrane region" description="Helical" evidence="8">
    <location>
        <begin position="78"/>
        <end position="100"/>
    </location>
</feature>
<dbReference type="eggNOG" id="KOG2440">
    <property type="taxonomic scope" value="Eukaryota"/>
</dbReference>
<keyword evidence="7" id="KW-0324">Glycolysis</keyword>
<dbReference type="FunFam" id="1.10.10.480:FF:000001">
    <property type="entry name" value="Pyrophosphate--fructose 6-phosphate 1-phosphotransferase subunit alpha"/>
    <property type="match status" value="1"/>
</dbReference>
<name>V7C4C2_PHAVU</name>
<evidence type="ECO:0000313" key="10">
    <source>
        <dbReference type="Proteomes" id="UP000000226"/>
    </source>
</evidence>
<dbReference type="PANTHER" id="PTHR43650:SF17">
    <property type="entry name" value="PYROPHOSPHATE--FRUCTOSE 6-PHOSPHATE 1-PHOSPHOTRANSFERASE SUBUNIT ALPHA 1"/>
    <property type="match status" value="1"/>
</dbReference>
<reference evidence="10" key="1">
    <citation type="journal article" date="2014" name="Nat. Genet.">
        <title>A reference genome for common bean and genome-wide analysis of dual domestications.</title>
        <authorList>
            <person name="Schmutz J."/>
            <person name="McClean P.E."/>
            <person name="Mamidi S."/>
            <person name="Wu G.A."/>
            <person name="Cannon S.B."/>
            <person name="Grimwood J."/>
            <person name="Jenkins J."/>
            <person name="Shu S."/>
            <person name="Song Q."/>
            <person name="Chavarro C."/>
            <person name="Torres-Torres M."/>
            <person name="Geffroy V."/>
            <person name="Moghaddam S.M."/>
            <person name="Gao D."/>
            <person name="Abernathy B."/>
            <person name="Barry K."/>
            <person name="Blair M."/>
            <person name="Brick M.A."/>
            <person name="Chovatia M."/>
            <person name="Gepts P."/>
            <person name="Goodstein D.M."/>
            <person name="Gonzales M."/>
            <person name="Hellsten U."/>
            <person name="Hyten D.L."/>
            <person name="Jia G."/>
            <person name="Kelly J.D."/>
            <person name="Kudrna D."/>
            <person name="Lee R."/>
            <person name="Richard M.M."/>
            <person name="Miklas P.N."/>
            <person name="Osorno J.M."/>
            <person name="Rodrigues J."/>
            <person name="Thareau V."/>
            <person name="Urrea C.A."/>
            <person name="Wang M."/>
            <person name="Yu Y."/>
            <person name="Zhang M."/>
            <person name="Wing R.A."/>
            <person name="Cregan P.B."/>
            <person name="Rokhsar D.S."/>
            <person name="Jackson S.A."/>
        </authorList>
    </citation>
    <scope>NUCLEOTIDE SEQUENCE [LARGE SCALE GENOMIC DNA]</scope>
    <source>
        <strain evidence="10">cv. G19833</strain>
    </source>
</reference>
<evidence type="ECO:0000256" key="2">
    <source>
        <dbReference type="ARBA" id="ARBA00022533"/>
    </source>
</evidence>
<dbReference type="STRING" id="3885.V7C4C2"/>
<evidence type="ECO:0000256" key="6">
    <source>
        <dbReference type="ARBA" id="ARBA00022842"/>
    </source>
</evidence>
<evidence type="ECO:0000256" key="5">
    <source>
        <dbReference type="ARBA" id="ARBA00022777"/>
    </source>
</evidence>
<dbReference type="AlphaFoldDB" id="V7C4C2"/>
<keyword evidence="1" id="KW-0963">Cytoplasm</keyword>
<dbReference type="GO" id="GO:0003872">
    <property type="term" value="F:6-phosphofructokinase activity"/>
    <property type="evidence" value="ECO:0007669"/>
    <property type="project" value="InterPro"/>
</dbReference>
<keyword evidence="8" id="KW-0472">Membrane</keyword>
<dbReference type="GO" id="GO:0046872">
    <property type="term" value="F:metal ion binding"/>
    <property type="evidence" value="ECO:0007669"/>
    <property type="project" value="UniProtKB-KW"/>
</dbReference>
<evidence type="ECO:0000256" key="8">
    <source>
        <dbReference type="SAM" id="Phobius"/>
    </source>
</evidence>
<dbReference type="SUPFAM" id="SSF53784">
    <property type="entry name" value="Phosphofructokinase"/>
    <property type="match status" value="1"/>
</dbReference>
<accession>V7C4C2</accession>
<gene>
    <name evidence="9" type="ORF">PHAVU_004G111200g</name>
</gene>
<evidence type="ECO:0000313" key="9">
    <source>
        <dbReference type="EMBL" id="ESW24208.1"/>
    </source>
</evidence>
<keyword evidence="2" id="KW-0021">Allosteric enzyme</keyword>
<dbReference type="Gene3D" id="1.10.10.480">
    <property type="entry name" value="Phosphofructokinase, domain 3"/>
    <property type="match status" value="1"/>
</dbReference>
<dbReference type="GO" id="GO:0005829">
    <property type="term" value="C:cytosol"/>
    <property type="evidence" value="ECO:0007669"/>
    <property type="project" value="TreeGrafter"/>
</dbReference>
<sequence length="106" mass="12414">MEIHGLLRQGVVVDKISSQLSPWASALFEFLPPFIRRQLLLYPEFDDSAQLSQIETEKLLAYLVEEEINKRLVWSLNLYFILSLMPLLLDSLAFFTLLMINKELVW</sequence>
<keyword evidence="3" id="KW-0808">Transferase</keyword>
<dbReference type="Proteomes" id="UP000000226">
    <property type="component" value="Chromosome 4"/>
</dbReference>